<evidence type="ECO:0000256" key="4">
    <source>
        <dbReference type="ARBA" id="ARBA00022448"/>
    </source>
</evidence>
<evidence type="ECO:0000256" key="9">
    <source>
        <dbReference type="SAM" id="MobiDB-lite"/>
    </source>
</evidence>
<dbReference type="Gene3D" id="1.25.40.270">
    <property type="entry name" value="Vacuolar protein sorting-associated protein vta1"/>
    <property type="match status" value="1"/>
</dbReference>
<dbReference type="PANTHER" id="PTHR46009">
    <property type="entry name" value="VACUOLAR PROTEIN SORTING-ASSOCIATED PROTEIN VTA1 HOMOLOG"/>
    <property type="match status" value="1"/>
</dbReference>
<keyword evidence="4" id="KW-0813">Transport</keyword>
<feature type="region of interest" description="Disordered" evidence="9">
    <location>
        <begin position="157"/>
        <end position="291"/>
    </location>
</feature>
<evidence type="ECO:0000256" key="6">
    <source>
        <dbReference type="ARBA" id="ARBA00022753"/>
    </source>
</evidence>
<dbReference type="GO" id="GO:0005771">
    <property type="term" value="C:multivesicular body"/>
    <property type="evidence" value="ECO:0007669"/>
    <property type="project" value="TreeGrafter"/>
</dbReference>
<comment type="caution">
    <text evidence="12">The sequence shown here is derived from an EMBL/GenBank/DDBJ whole genome shotgun (WGS) entry which is preliminary data.</text>
</comment>
<reference evidence="12" key="1">
    <citation type="journal article" date="2020" name="Stud. Mycol.">
        <title>101 Dothideomycetes genomes: a test case for predicting lifestyles and emergence of pathogens.</title>
        <authorList>
            <person name="Haridas S."/>
            <person name="Albert R."/>
            <person name="Binder M."/>
            <person name="Bloem J."/>
            <person name="Labutti K."/>
            <person name="Salamov A."/>
            <person name="Andreopoulos B."/>
            <person name="Baker S."/>
            <person name="Barry K."/>
            <person name="Bills G."/>
            <person name="Bluhm B."/>
            <person name="Cannon C."/>
            <person name="Castanera R."/>
            <person name="Culley D."/>
            <person name="Daum C."/>
            <person name="Ezra D."/>
            <person name="Gonzalez J."/>
            <person name="Henrissat B."/>
            <person name="Kuo A."/>
            <person name="Liang C."/>
            <person name="Lipzen A."/>
            <person name="Lutzoni F."/>
            <person name="Magnuson J."/>
            <person name="Mondo S."/>
            <person name="Nolan M."/>
            <person name="Ohm R."/>
            <person name="Pangilinan J."/>
            <person name="Park H.-J."/>
            <person name="Ramirez L."/>
            <person name="Alfaro M."/>
            <person name="Sun H."/>
            <person name="Tritt A."/>
            <person name="Yoshinaga Y."/>
            <person name="Zwiers L.-H."/>
            <person name="Turgeon B."/>
            <person name="Goodwin S."/>
            <person name="Spatafora J."/>
            <person name="Crous P."/>
            <person name="Grigoriev I."/>
        </authorList>
    </citation>
    <scope>NUCLEOTIDE SEQUENCE</scope>
    <source>
        <strain evidence="12">CBS 101060</strain>
    </source>
</reference>
<evidence type="ECO:0000256" key="7">
    <source>
        <dbReference type="ARBA" id="ARBA00022927"/>
    </source>
</evidence>
<dbReference type="InterPro" id="IPR044538">
    <property type="entry name" value="Vta1-like"/>
</dbReference>
<dbReference type="Gene3D" id="1.20.5.420">
    <property type="entry name" value="Immunoglobulin FC, subunit C"/>
    <property type="match status" value="1"/>
</dbReference>
<dbReference type="EMBL" id="MU006104">
    <property type="protein sequence ID" value="KAF2836224.1"/>
    <property type="molecule type" value="Genomic_DNA"/>
</dbReference>
<proteinExistence type="inferred from homology"/>
<dbReference type="Pfam" id="PF18097">
    <property type="entry name" value="Vta1_C"/>
    <property type="match status" value="1"/>
</dbReference>
<sequence length="375" mass="41051">MTSNIPAKLKAVDITRFAQRAAQLEKVKPVAAYWCEFHIVNQILNKGLHTADDECMAYTTTLMDKLEHTKTREANNDAIIDDLAAQAYMEQFALETFQRADNAVRANKASAQTADTFRAAATFLDLLSTWGAPSEEFLSKSKYAKYHALRIAKALKAGEDPNLSNPKQEPTPKTEEVPLDPNDPDVQKINGISRPPYVEDYPEHRQSSSPFSETRISTAATPSIQNARSPNVTMGDVSPLEQSPIERQGLGGGEYFPQVPTFTSESSAPGLPTAPPDDGTAASPTAPVFIDQPPQNFYQTSPISQPAIFPQSNIPPAPAPSTQTNTNRLPLYRTDDEAILMAQKHAKWAISALNFEDVETAVKELRIALQSLGAR</sequence>
<organism evidence="12 13">
    <name type="scientific">Patellaria atrata CBS 101060</name>
    <dbReference type="NCBI Taxonomy" id="1346257"/>
    <lineage>
        <taxon>Eukaryota</taxon>
        <taxon>Fungi</taxon>
        <taxon>Dikarya</taxon>
        <taxon>Ascomycota</taxon>
        <taxon>Pezizomycotina</taxon>
        <taxon>Dothideomycetes</taxon>
        <taxon>Dothideomycetes incertae sedis</taxon>
        <taxon>Patellariales</taxon>
        <taxon>Patellariaceae</taxon>
        <taxon>Patellaria</taxon>
    </lineage>
</organism>
<dbReference type="OrthoDB" id="391137at2759"/>
<evidence type="ECO:0000256" key="2">
    <source>
        <dbReference type="ARBA" id="ARBA00004496"/>
    </source>
</evidence>
<dbReference type="GO" id="GO:0032511">
    <property type="term" value="P:late endosome to vacuole transport via multivesicular body sorting pathway"/>
    <property type="evidence" value="ECO:0007669"/>
    <property type="project" value="InterPro"/>
</dbReference>
<dbReference type="AlphaFoldDB" id="A0A9P4S557"/>
<keyword evidence="7" id="KW-0653">Protein transport</keyword>
<evidence type="ECO:0000313" key="12">
    <source>
        <dbReference type="EMBL" id="KAF2836224.1"/>
    </source>
</evidence>
<evidence type="ECO:0000313" key="13">
    <source>
        <dbReference type="Proteomes" id="UP000799429"/>
    </source>
</evidence>
<keyword evidence="13" id="KW-1185">Reference proteome</keyword>
<comment type="similarity">
    <text evidence="3">Belongs to the VTA1 family.</text>
</comment>
<dbReference type="InterPro" id="IPR023175">
    <property type="entry name" value="Vta1/CALS_N_sf"/>
</dbReference>
<dbReference type="InterPro" id="IPR041212">
    <property type="entry name" value="Vta1_C"/>
</dbReference>
<evidence type="ECO:0000256" key="3">
    <source>
        <dbReference type="ARBA" id="ARBA00007895"/>
    </source>
</evidence>
<feature type="domain" description="Vta1/callose synthase N-terminal" evidence="10">
    <location>
        <begin position="13"/>
        <end position="156"/>
    </location>
</feature>
<dbReference type="Pfam" id="PF04652">
    <property type="entry name" value="Vta1"/>
    <property type="match status" value="1"/>
</dbReference>
<feature type="compositionally biased region" description="Polar residues" evidence="9">
    <location>
        <begin position="207"/>
        <end position="232"/>
    </location>
</feature>
<comment type="subcellular location">
    <subcellularLocation>
        <location evidence="2">Cytoplasm</location>
    </subcellularLocation>
    <subcellularLocation>
        <location evidence="1">Endosome membrane</location>
        <topology evidence="1">Peripheral membrane protein</topology>
    </subcellularLocation>
</comment>
<evidence type="ECO:0000256" key="5">
    <source>
        <dbReference type="ARBA" id="ARBA00022490"/>
    </source>
</evidence>
<dbReference type="GO" id="GO:0010008">
    <property type="term" value="C:endosome membrane"/>
    <property type="evidence" value="ECO:0007669"/>
    <property type="project" value="UniProtKB-SubCell"/>
</dbReference>
<feature type="domain" description="Vta1 C-terminal" evidence="11">
    <location>
        <begin position="337"/>
        <end position="372"/>
    </location>
</feature>
<keyword evidence="5" id="KW-0963">Cytoplasm</keyword>
<dbReference type="InterPro" id="IPR039431">
    <property type="entry name" value="Vta1/CALS_N"/>
</dbReference>
<dbReference type="Proteomes" id="UP000799429">
    <property type="component" value="Unassembled WGS sequence"/>
</dbReference>
<evidence type="ECO:0000256" key="1">
    <source>
        <dbReference type="ARBA" id="ARBA00004481"/>
    </source>
</evidence>
<evidence type="ECO:0000256" key="8">
    <source>
        <dbReference type="ARBA" id="ARBA00023136"/>
    </source>
</evidence>
<gene>
    <name evidence="12" type="ORF">M501DRAFT_980145</name>
</gene>
<dbReference type="PANTHER" id="PTHR46009:SF1">
    <property type="entry name" value="VACUOLAR PROTEIN SORTING-ASSOCIATED PROTEIN VTA1 HOMOLOG"/>
    <property type="match status" value="1"/>
</dbReference>
<keyword evidence="6" id="KW-0967">Endosome</keyword>
<dbReference type="GO" id="GO:0015031">
    <property type="term" value="P:protein transport"/>
    <property type="evidence" value="ECO:0007669"/>
    <property type="project" value="UniProtKB-KW"/>
</dbReference>
<evidence type="ECO:0000259" key="11">
    <source>
        <dbReference type="Pfam" id="PF18097"/>
    </source>
</evidence>
<protein>
    <submittedName>
        <fullName evidence="12">DUF605-domain-containing protein</fullName>
    </submittedName>
</protein>
<keyword evidence="8" id="KW-0472">Membrane</keyword>
<accession>A0A9P4S557</accession>
<evidence type="ECO:0000259" key="10">
    <source>
        <dbReference type="Pfam" id="PF04652"/>
    </source>
</evidence>
<name>A0A9P4S557_9PEZI</name>